<evidence type="ECO:0000313" key="14">
    <source>
        <dbReference type="EMBL" id="CEA15748.1"/>
    </source>
</evidence>
<comment type="subcellular location">
    <subcellularLocation>
        <location evidence="1 10">Cell outer membrane</location>
        <topology evidence="1 10">Multi-pass membrane protein</topology>
    </subcellularLocation>
</comment>
<evidence type="ECO:0000313" key="15">
    <source>
        <dbReference type="Proteomes" id="UP000032417"/>
    </source>
</evidence>
<protein>
    <submittedName>
        <fullName evidence="14">Outer membrane vitamin B12 receptor protein</fullName>
    </submittedName>
</protein>
<dbReference type="Gene3D" id="2.40.170.20">
    <property type="entry name" value="TonB-dependent receptor, beta-barrel domain"/>
    <property type="match status" value="1"/>
</dbReference>
<dbReference type="PATRIC" id="fig|1562970.3.peg.982"/>
<keyword evidence="4 10" id="KW-0812">Transmembrane</keyword>
<feature type="domain" description="TonB-dependent receptor-like beta-barrel" evidence="12">
    <location>
        <begin position="214"/>
        <end position="640"/>
    </location>
</feature>
<organism evidence="14 15">
    <name type="scientific">Fermentimonas caenicola</name>
    <dbReference type="NCBI Taxonomy" id="1562970"/>
    <lineage>
        <taxon>Bacteria</taxon>
        <taxon>Pseudomonadati</taxon>
        <taxon>Bacteroidota</taxon>
        <taxon>Bacteroidia</taxon>
        <taxon>Bacteroidales</taxon>
        <taxon>Dysgonomonadaceae</taxon>
        <taxon>Fermentimonas</taxon>
    </lineage>
</organism>
<dbReference type="KEGG" id="pbt:ING2E5B_0995"/>
<evidence type="ECO:0000259" key="12">
    <source>
        <dbReference type="Pfam" id="PF00593"/>
    </source>
</evidence>
<dbReference type="Pfam" id="PF00593">
    <property type="entry name" value="TonB_dep_Rec_b-barrel"/>
    <property type="match status" value="1"/>
</dbReference>
<comment type="similarity">
    <text evidence="10 11">Belongs to the TonB-dependent receptor family.</text>
</comment>
<evidence type="ECO:0000256" key="9">
    <source>
        <dbReference type="ARBA" id="ARBA00023237"/>
    </source>
</evidence>
<reference evidence="14 15" key="1">
    <citation type="submission" date="2014-08" db="EMBL/GenBank/DDBJ databases">
        <authorList>
            <person name="Wibberg D."/>
        </authorList>
    </citation>
    <scope>NUCLEOTIDE SEQUENCE [LARGE SCALE GENOMIC DNA]</scope>
    <source>
        <strain evidence="15">ING2-E5B</strain>
    </source>
</reference>
<keyword evidence="3 10" id="KW-1134">Transmembrane beta strand</keyword>
<dbReference type="EMBL" id="LN515532">
    <property type="protein sequence ID" value="CEA15748.1"/>
    <property type="molecule type" value="Genomic_DNA"/>
</dbReference>
<evidence type="ECO:0000256" key="6">
    <source>
        <dbReference type="ARBA" id="ARBA00023077"/>
    </source>
</evidence>
<keyword evidence="9 10" id="KW-0998">Cell outer membrane</keyword>
<keyword evidence="5" id="KW-0732">Signal</keyword>
<gene>
    <name evidence="14" type="ORF">ING2E5B_0995</name>
</gene>
<evidence type="ECO:0000256" key="10">
    <source>
        <dbReference type="PROSITE-ProRule" id="PRU01360"/>
    </source>
</evidence>
<dbReference type="Pfam" id="PF07715">
    <property type="entry name" value="Plug"/>
    <property type="match status" value="1"/>
</dbReference>
<keyword evidence="7 10" id="KW-0472">Membrane</keyword>
<dbReference type="PANTHER" id="PTHR30069">
    <property type="entry name" value="TONB-DEPENDENT OUTER MEMBRANE RECEPTOR"/>
    <property type="match status" value="1"/>
</dbReference>
<dbReference type="PROSITE" id="PS52016">
    <property type="entry name" value="TONB_DEPENDENT_REC_3"/>
    <property type="match status" value="1"/>
</dbReference>
<dbReference type="GO" id="GO:0044718">
    <property type="term" value="P:siderophore transmembrane transport"/>
    <property type="evidence" value="ECO:0007669"/>
    <property type="project" value="TreeGrafter"/>
</dbReference>
<evidence type="ECO:0000256" key="1">
    <source>
        <dbReference type="ARBA" id="ARBA00004571"/>
    </source>
</evidence>
<keyword evidence="15" id="KW-1185">Reference proteome</keyword>
<keyword evidence="6 11" id="KW-0798">TonB box</keyword>
<dbReference type="InterPro" id="IPR039426">
    <property type="entry name" value="TonB-dep_rcpt-like"/>
</dbReference>
<dbReference type="HOGENOM" id="CLU_026226_0_0_10"/>
<dbReference type="STRING" id="1562970.ING2E5B_0995"/>
<evidence type="ECO:0000256" key="4">
    <source>
        <dbReference type="ARBA" id="ARBA00022692"/>
    </source>
</evidence>
<keyword evidence="8 14" id="KW-0675">Receptor</keyword>
<dbReference type="AlphaFoldDB" id="A0A098C003"/>
<dbReference type="SUPFAM" id="SSF56935">
    <property type="entry name" value="Porins"/>
    <property type="match status" value="1"/>
</dbReference>
<dbReference type="Gene3D" id="2.170.130.10">
    <property type="entry name" value="TonB-dependent receptor, plug domain"/>
    <property type="match status" value="1"/>
</dbReference>
<dbReference type="PANTHER" id="PTHR30069:SF29">
    <property type="entry name" value="HEMOGLOBIN AND HEMOGLOBIN-HAPTOGLOBIN-BINDING PROTEIN 1-RELATED"/>
    <property type="match status" value="1"/>
</dbReference>
<dbReference type="GO" id="GO:0009279">
    <property type="term" value="C:cell outer membrane"/>
    <property type="evidence" value="ECO:0007669"/>
    <property type="project" value="UniProtKB-SubCell"/>
</dbReference>
<evidence type="ECO:0000256" key="3">
    <source>
        <dbReference type="ARBA" id="ARBA00022452"/>
    </source>
</evidence>
<evidence type="ECO:0000259" key="13">
    <source>
        <dbReference type="Pfam" id="PF07715"/>
    </source>
</evidence>
<keyword evidence="2 10" id="KW-0813">Transport</keyword>
<evidence type="ECO:0000256" key="8">
    <source>
        <dbReference type="ARBA" id="ARBA00023170"/>
    </source>
</evidence>
<dbReference type="Proteomes" id="UP000032417">
    <property type="component" value="Chromosome 1"/>
</dbReference>
<feature type="domain" description="TonB-dependent receptor plug" evidence="13">
    <location>
        <begin position="48"/>
        <end position="140"/>
    </location>
</feature>
<dbReference type="InterPro" id="IPR012910">
    <property type="entry name" value="Plug_dom"/>
</dbReference>
<evidence type="ECO:0000256" key="2">
    <source>
        <dbReference type="ARBA" id="ARBA00022448"/>
    </source>
</evidence>
<proteinExistence type="inferred from homology"/>
<name>A0A098C003_9BACT</name>
<dbReference type="InterPro" id="IPR036942">
    <property type="entry name" value="Beta-barrel_TonB_sf"/>
</dbReference>
<dbReference type="GO" id="GO:0015344">
    <property type="term" value="F:siderophore uptake transmembrane transporter activity"/>
    <property type="evidence" value="ECO:0007669"/>
    <property type="project" value="TreeGrafter"/>
</dbReference>
<evidence type="ECO:0000256" key="5">
    <source>
        <dbReference type="ARBA" id="ARBA00022729"/>
    </source>
</evidence>
<dbReference type="OrthoDB" id="9762903at2"/>
<sequence>MKLLKLTFQFVFTAIVSINNLFAQNIADSLYLPEIVITEKTADREIRSTTPFQILSNDRLQALNALQLSDAIKHFSGVTVKDYGGIGGLKTISVRGLGASHTGISYNGLEVTDVQSGQIDIGRFSLDNIESVTLNNGQNDNIFLPAKAFASASGININSKTPEFKNKEKLNGSLSVKGGSFGLFNPAMNSSIKFSDKIAATFSSELTLAKGKYPYTLYYGDAGNDSSSVEHRENSDVKNFRLETGLFADFSPRSKANINIYYYQSERGLPGATIFYNTDSFSKQRLWDNTFFTQGHFEHSHSNKLLFQINAKYNNGYLKYLDPTFLGGDGKIEDIFTQNEVYGSASALYRAFENISFSLSSDITHANMFSNRKSFAAPSRLTSHSVIAAKWVSEQIMATSSLLYTQTFESVNIGDPASNRRKLTTHLSVSAKPFIDNNFRVRAFYNESFRLPTFNDLYYPLVGFRDLQPESAHQFNLGVTYGKSNGSITLDAYHNRVNNKIIAYPSGNLHQWTMLNMGKVHINGIDISAESNINITNIADLLLGLSYTYQDAIDKTDRNKITWNHQIPYTPKHSGSSRALINLPWLDISYTLIWSGQRYSNAYNSKEFRVNGYTDHSISLSKIIKAGKDSINLSFEILNLANNNYEIILNYPMPGRSYRWNISYNF</sequence>
<evidence type="ECO:0000256" key="7">
    <source>
        <dbReference type="ARBA" id="ARBA00023136"/>
    </source>
</evidence>
<dbReference type="InterPro" id="IPR000531">
    <property type="entry name" value="Beta-barrel_TonB"/>
</dbReference>
<accession>A0A098C003</accession>
<evidence type="ECO:0000256" key="11">
    <source>
        <dbReference type="RuleBase" id="RU003357"/>
    </source>
</evidence>
<dbReference type="InterPro" id="IPR037066">
    <property type="entry name" value="Plug_dom_sf"/>
</dbReference>